<dbReference type="EMBL" id="BMAV01026073">
    <property type="protein sequence ID" value="GFS47079.1"/>
    <property type="molecule type" value="Genomic_DNA"/>
</dbReference>
<evidence type="ECO:0000313" key="2">
    <source>
        <dbReference type="Proteomes" id="UP000886998"/>
    </source>
</evidence>
<comment type="caution">
    <text evidence="1">The sequence shown here is derived from an EMBL/GenBank/DDBJ whole genome shotgun (WGS) entry which is preliminary data.</text>
</comment>
<accession>A0A8X6J8V8</accession>
<dbReference type="AlphaFoldDB" id="A0A8X6J8V8"/>
<organism evidence="1 2">
    <name type="scientific">Trichonephila inaurata madagascariensis</name>
    <dbReference type="NCBI Taxonomy" id="2747483"/>
    <lineage>
        <taxon>Eukaryota</taxon>
        <taxon>Metazoa</taxon>
        <taxon>Ecdysozoa</taxon>
        <taxon>Arthropoda</taxon>
        <taxon>Chelicerata</taxon>
        <taxon>Arachnida</taxon>
        <taxon>Araneae</taxon>
        <taxon>Araneomorphae</taxon>
        <taxon>Entelegynae</taxon>
        <taxon>Araneoidea</taxon>
        <taxon>Nephilidae</taxon>
        <taxon>Trichonephila</taxon>
        <taxon>Trichonephila inaurata</taxon>
    </lineage>
</organism>
<keyword evidence="2" id="KW-1185">Reference proteome</keyword>
<sequence>MIDDELCNFSMEKRKSRYNSLIGTRRVERVPAHNAYLSIALLHPSTRGGAFPGNKQIAYFEAGCIHLQALLQNANHSETNCHYITTLLIKPGAICENFPSDSRRNAWSLPKCSGWTIYLPSRRGVGR</sequence>
<dbReference type="Proteomes" id="UP000886998">
    <property type="component" value="Unassembled WGS sequence"/>
</dbReference>
<evidence type="ECO:0000313" key="1">
    <source>
        <dbReference type="EMBL" id="GFS47079.1"/>
    </source>
</evidence>
<dbReference type="OrthoDB" id="10269386at2759"/>
<name>A0A8X6J8V8_9ARAC</name>
<proteinExistence type="predicted"/>
<reference evidence="1" key="1">
    <citation type="submission" date="2020-08" db="EMBL/GenBank/DDBJ databases">
        <title>Multicomponent nature underlies the extraordinary mechanical properties of spider dragline silk.</title>
        <authorList>
            <person name="Kono N."/>
            <person name="Nakamura H."/>
            <person name="Mori M."/>
            <person name="Yoshida Y."/>
            <person name="Ohtoshi R."/>
            <person name="Malay A.D."/>
            <person name="Moran D.A.P."/>
            <person name="Tomita M."/>
            <person name="Numata K."/>
            <person name="Arakawa K."/>
        </authorList>
    </citation>
    <scope>NUCLEOTIDE SEQUENCE</scope>
</reference>
<protein>
    <submittedName>
        <fullName evidence="1">Uncharacterized protein</fullName>
    </submittedName>
</protein>
<gene>
    <name evidence="1" type="ORF">TNIN_317621</name>
</gene>